<dbReference type="CDD" id="cd16377">
    <property type="entry name" value="23S_rRNA_IVP_like"/>
    <property type="match status" value="1"/>
</dbReference>
<evidence type="ECO:0000313" key="2">
    <source>
        <dbReference type="Proteomes" id="UP000198393"/>
    </source>
</evidence>
<dbReference type="OrthoDB" id="9811959at2"/>
<dbReference type="InterPro" id="IPR036583">
    <property type="entry name" value="23S_rRNA_IVS_sf"/>
</dbReference>
<dbReference type="PANTHER" id="PTHR38471:SF2">
    <property type="entry name" value="FOUR HELIX BUNDLE PROTEIN"/>
    <property type="match status" value="1"/>
</dbReference>
<organism evidence="1 2">
    <name type="scientific">Ekhidna lutea</name>
    <dbReference type="NCBI Taxonomy" id="447679"/>
    <lineage>
        <taxon>Bacteria</taxon>
        <taxon>Pseudomonadati</taxon>
        <taxon>Bacteroidota</taxon>
        <taxon>Cytophagia</taxon>
        <taxon>Cytophagales</taxon>
        <taxon>Reichenbachiellaceae</taxon>
        <taxon>Ekhidna</taxon>
    </lineage>
</organism>
<reference evidence="1 2" key="1">
    <citation type="submission" date="2017-06" db="EMBL/GenBank/DDBJ databases">
        <authorList>
            <person name="Kim H.J."/>
            <person name="Triplett B.A."/>
        </authorList>
    </citation>
    <scope>NUCLEOTIDE SEQUENCE [LARGE SCALE GENOMIC DNA]</scope>
    <source>
        <strain evidence="1 2">DSM 19307</strain>
    </source>
</reference>
<sequence length="118" mass="13469">MHNFKELHVWKKGIDIAQNIYELTSRFPSEEKFGIVSQMRRSSVSVPSNVAEGAGRKTDKDFSNFLSISLGSQFELETQLIISNRVGFISDEQLAKESLELIELQKMTRSLVDKFSRV</sequence>
<dbReference type="Gene3D" id="1.20.1440.60">
    <property type="entry name" value="23S rRNA-intervening sequence"/>
    <property type="match status" value="1"/>
</dbReference>
<gene>
    <name evidence="1" type="ORF">SAMN05421640_0244</name>
</gene>
<dbReference type="InterPro" id="IPR012657">
    <property type="entry name" value="23S_rRNA-intervening_sequence"/>
</dbReference>
<dbReference type="EMBL" id="FZPD01000001">
    <property type="protein sequence ID" value="SNS46131.1"/>
    <property type="molecule type" value="Genomic_DNA"/>
</dbReference>
<evidence type="ECO:0000313" key="1">
    <source>
        <dbReference type="EMBL" id="SNS46131.1"/>
    </source>
</evidence>
<protein>
    <submittedName>
        <fullName evidence="1">Four helix bundle protein</fullName>
    </submittedName>
</protein>
<proteinExistence type="predicted"/>
<keyword evidence="2" id="KW-1185">Reference proteome</keyword>
<dbReference type="PANTHER" id="PTHR38471">
    <property type="entry name" value="FOUR HELIX BUNDLE PROTEIN"/>
    <property type="match status" value="1"/>
</dbReference>
<dbReference type="AlphaFoldDB" id="A0A239EP06"/>
<dbReference type="NCBIfam" id="TIGR02436">
    <property type="entry name" value="four helix bundle protein"/>
    <property type="match status" value="1"/>
</dbReference>
<dbReference type="SUPFAM" id="SSF158446">
    <property type="entry name" value="IVS-encoded protein-like"/>
    <property type="match status" value="1"/>
</dbReference>
<dbReference type="Proteomes" id="UP000198393">
    <property type="component" value="Unassembled WGS sequence"/>
</dbReference>
<dbReference type="RefSeq" id="WP_089355023.1">
    <property type="nucleotide sequence ID" value="NZ_FZPD01000001.1"/>
</dbReference>
<dbReference type="Pfam" id="PF05635">
    <property type="entry name" value="23S_rRNA_IVP"/>
    <property type="match status" value="1"/>
</dbReference>
<name>A0A239EP06_EKHLU</name>
<accession>A0A239EP06</accession>